<reference evidence="1 2" key="1">
    <citation type="journal article" date="2003" name="Mol. Microbiol.">
        <title>Genome-based analysis of virulence genes in a non-biofilm-forming Staphylococcus epidermidis strain (ATCC 12228).</title>
        <authorList>
            <person name="Zhang Y.Q."/>
            <person name="Ren S.X."/>
            <person name="Li H.L."/>
            <person name="Wang Y.X."/>
            <person name="Fu G."/>
            <person name="Yang J."/>
            <person name="Qin Z.Q."/>
            <person name="Miao Y.G."/>
            <person name="Wang W.Y."/>
            <person name="Chen R.S."/>
            <person name="Shen Y."/>
            <person name="Chen Z."/>
            <person name="Yuan Z.H."/>
            <person name="Zhao G.P."/>
            <person name="Qu D."/>
            <person name="Danchin A."/>
            <person name="Wen Y.M."/>
        </authorList>
    </citation>
    <scope>NUCLEOTIDE SEQUENCE [LARGE SCALE GENOMIC DNA]</scope>
    <source>
        <strain evidence="2">ATCC 12228 / FDA PCI 1200</strain>
    </source>
</reference>
<dbReference type="AlphaFoldDB" id="A0A0H2VKK0"/>
<dbReference type="PATRIC" id="fig|176280.10.peg.2131"/>
<dbReference type="Proteomes" id="UP000001411">
    <property type="component" value="Chromosome"/>
</dbReference>
<organism evidence="1 2">
    <name type="scientific">Staphylococcus epidermidis (strain ATCC 12228 / FDA PCI 1200)</name>
    <dbReference type="NCBI Taxonomy" id="176280"/>
    <lineage>
        <taxon>Bacteria</taxon>
        <taxon>Bacillati</taxon>
        <taxon>Bacillota</taxon>
        <taxon>Bacilli</taxon>
        <taxon>Bacillales</taxon>
        <taxon>Staphylococcaceae</taxon>
        <taxon>Staphylococcus</taxon>
    </lineage>
</organism>
<evidence type="ECO:0000313" key="2">
    <source>
        <dbReference type="Proteomes" id="UP000001411"/>
    </source>
</evidence>
<dbReference type="HOGENOM" id="CLU_3317320_0_0_9"/>
<name>A0A0H2VKK0_STAES</name>
<gene>
    <name evidence="1" type="ordered locus">SE_2182</name>
</gene>
<dbReference type="EMBL" id="AE015929">
    <property type="protein sequence ID" value="AAO05824.1"/>
    <property type="molecule type" value="Genomic_DNA"/>
</dbReference>
<proteinExistence type="predicted"/>
<accession>A0A0H2VKK0</accession>
<evidence type="ECO:0000313" key="1">
    <source>
        <dbReference type="EMBL" id="AAO05824.1"/>
    </source>
</evidence>
<protein>
    <submittedName>
        <fullName evidence="1">Uncharacterized protein</fullName>
    </submittedName>
</protein>
<sequence>MADSLIISFTFVYSDFIQNITNETRLFYSLIQEEYRHLF</sequence>
<dbReference type="KEGG" id="sep:SE_2182"/>
<dbReference type="OrthoDB" id="9881922at2"/>